<name>A0A0N0Y0M3_9ACTN</name>
<gene>
    <name evidence="1" type="ORF">ADL29_06805</name>
</gene>
<dbReference type="Proteomes" id="UP000037982">
    <property type="component" value="Unassembled WGS sequence"/>
</dbReference>
<organism evidence="1 2">
    <name type="scientific">Streptomyces chattanoogensis</name>
    <dbReference type="NCBI Taxonomy" id="66876"/>
    <lineage>
        <taxon>Bacteria</taxon>
        <taxon>Bacillati</taxon>
        <taxon>Actinomycetota</taxon>
        <taxon>Actinomycetes</taxon>
        <taxon>Kitasatosporales</taxon>
        <taxon>Streptomycetaceae</taxon>
        <taxon>Streptomyces</taxon>
    </lineage>
</organism>
<dbReference type="Gene3D" id="3.40.50.300">
    <property type="entry name" value="P-loop containing nucleotide triphosphate hydrolases"/>
    <property type="match status" value="1"/>
</dbReference>
<dbReference type="SUPFAM" id="SSF52540">
    <property type="entry name" value="P-loop containing nucleoside triphosphate hydrolases"/>
    <property type="match status" value="1"/>
</dbReference>
<evidence type="ECO:0000313" key="1">
    <source>
        <dbReference type="EMBL" id="KPC65905.1"/>
    </source>
</evidence>
<feature type="non-terminal residue" evidence="1">
    <location>
        <position position="1"/>
    </location>
</feature>
<reference evidence="2" key="1">
    <citation type="submission" date="2015-07" db="EMBL/GenBank/DDBJ databases">
        <authorList>
            <person name="Ju K.-S."/>
            <person name="Doroghazi J.R."/>
            <person name="Metcalf W.W."/>
        </authorList>
    </citation>
    <scope>NUCLEOTIDE SEQUENCE [LARGE SCALE GENOMIC DNA]</scope>
    <source>
        <strain evidence="2">NRRL ISP-5002</strain>
    </source>
</reference>
<feature type="non-terminal residue" evidence="1">
    <location>
        <position position="248"/>
    </location>
</feature>
<dbReference type="EMBL" id="LGKG01000033">
    <property type="protein sequence ID" value="KPC65905.1"/>
    <property type="molecule type" value="Genomic_DNA"/>
</dbReference>
<dbReference type="PATRIC" id="fig|66876.3.peg.1497"/>
<evidence type="ECO:0000313" key="2">
    <source>
        <dbReference type="Proteomes" id="UP000037982"/>
    </source>
</evidence>
<dbReference type="AlphaFoldDB" id="A0A0N0Y0M3"/>
<proteinExistence type="predicted"/>
<evidence type="ECO:0008006" key="3">
    <source>
        <dbReference type="Google" id="ProtNLM"/>
    </source>
</evidence>
<comment type="caution">
    <text evidence="1">The sequence shown here is derived from an EMBL/GenBank/DDBJ whole genome shotgun (WGS) entry which is preliminary data.</text>
</comment>
<accession>A0A0N0Y0M3</accession>
<sequence>EAPQGKVTPELAKRKGSGLHPVLVVVDEVHELFLARPETADMAERAIRRGRALGVIIVLSTQIPDSTSLPPNITRCVSIRWCLSVGGQVENDMILGTGAYKRGLTGTVYRPKIDAGWGVMVGLEKPGAVRSYFPNPETAAAIVARAAGLRGTVVSSDDTVKVEARNLLADVRAVIQPGEAGMPWDVVAERLRELAPEFYVGYTGDMVRESLTRYDIKSQDVPKPGEPRGKVKGVRRTALDAAQDRLEI</sequence>
<dbReference type="InterPro" id="IPR027417">
    <property type="entry name" value="P-loop_NTPase"/>
</dbReference>
<keyword evidence="2" id="KW-1185">Reference proteome</keyword>
<protein>
    <recommendedName>
        <fullName evidence="3">Cell division protein FtsK</fullName>
    </recommendedName>
</protein>